<dbReference type="EC" id="6.1.1.11" evidence="1 7"/>
<feature type="binding site" evidence="9">
    <location>
        <begin position="336"/>
        <end position="339"/>
    </location>
    <ligand>
        <name>ATP</name>
        <dbReference type="ChEBI" id="CHEBI:30616"/>
    </ligand>
</feature>
<evidence type="ECO:0000256" key="1">
    <source>
        <dbReference type="ARBA" id="ARBA00012840"/>
    </source>
</evidence>
<evidence type="ECO:0000256" key="5">
    <source>
        <dbReference type="ARBA" id="ARBA00022917"/>
    </source>
</evidence>
<evidence type="ECO:0000256" key="7">
    <source>
        <dbReference type="NCBIfam" id="TIGR00414"/>
    </source>
</evidence>
<feature type="domain" description="Aminoacyl-transfer RNA synthetases class-II family profile" evidence="12">
    <location>
        <begin position="126"/>
        <end position="395"/>
    </location>
</feature>
<proteinExistence type="predicted"/>
<feature type="binding site" evidence="8">
    <location>
        <position position="368"/>
    </location>
    <ligand>
        <name>L-serine</name>
        <dbReference type="ChEBI" id="CHEBI:33384"/>
    </ligand>
</feature>
<dbReference type="Pfam" id="PF00587">
    <property type="entry name" value="tRNA-synt_2b"/>
    <property type="match status" value="1"/>
</dbReference>
<reference evidence="13 14" key="1">
    <citation type="journal article" date="2016" name="Nat. Commun.">
        <title>Thousands of microbial genomes shed light on interconnected biogeochemical processes in an aquifer system.</title>
        <authorList>
            <person name="Anantharaman K."/>
            <person name="Brown C.T."/>
            <person name="Hug L.A."/>
            <person name="Sharon I."/>
            <person name="Castelle C.J."/>
            <person name="Probst A.J."/>
            <person name="Thomas B.C."/>
            <person name="Singh A."/>
            <person name="Wilkins M.J."/>
            <person name="Karaoz U."/>
            <person name="Brodie E.L."/>
            <person name="Williams K.H."/>
            <person name="Hubbard S.S."/>
            <person name="Banfield J.F."/>
        </authorList>
    </citation>
    <scope>NUCLEOTIDE SEQUENCE [LARGE SCALE GENOMIC DNA]</scope>
</reference>
<evidence type="ECO:0000256" key="2">
    <source>
        <dbReference type="ARBA" id="ARBA00022598"/>
    </source>
</evidence>
<name>A0A1G1WEN3_9BACT</name>
<evidence type="ECO:0000313" key="14">
    <source>
        <dbReference type="Proteomes" id="UP000178162"/>
    </source>
</evidence>
<sequence length="410" mass="46688">MVNIKFIRENLKEVEKVLAQRRMKTDLGHLIEIDDKRLNLIKEVDELRHERKKAAEIKDQRKGSEIKEKLSKLESSLTAVEKELDDSLEQMPNMLSPQVPDGAGEKDNHEIKKWGKPPKFDFEPKDHLTLGKKLGIINQEAAAKTSGHGFYYLMGDGALLEIALISWVISFLGKKGYKSVITPELVRKKFVEGTGYLPRREEPDIYKIENDDLYLTATSEIPIAALHTDNIFDKKELPKNYVGFSSSFRKEAGSYGKYTHGIFRVHEFHKVEIFKFVKPEDSDAAFKEIIAVQEEIYQKLGIAYRIVNICSGEMSAAAYLKYDLEYWDPLNKTYRELTSASNTTDFQARRLGIKYKDSSGTNYVHTLNGTAIALSRTIIAILENYQQKDGSVKVPKVLVDVLGKNFIRGS</sequence>
<organism evidence="13 14">
    <name type="scientific">Candidatus Woykebacteria bacterium RBG_16_39_9b</name>
    <dbReference type="NCBI Taxonomy" id="1802595"/>
    <lineage>
        <taxon>Bacteria</taxon>
        <taxon>Candidatus Woykeibacteriota</taxon>
    </lineage>
</organism>
<evidence type="ECO:0000256" key="6">
    <source>
        <dbReference type="ARBA" id="ARBA00023146"/>
    </source>
</evidence>
<dbReference type="SUPFAM" id="SSF55681">
    <property type="entry name" value="Class II aaRS and biotin synthetases"/>
    <property type="match status" value="1"/>
</dbReference>
<feature type="binding site" evidence="8">
    <location>
        <position position="249"/>
    </location>
    <ligand>
        <name>L-serine</name>
        <dbReference type="ChEBI" id="CHEBI:33384"/>
    </ligand>
</feature>
<dbReference type="NCBIfam" id="TIGR00414">
    <property type="entry name" value="serS"/>
    <property type="match status" value="1"/>
</dbReference>
<dbReference type="GO" id="GO:0005524">
    <property type="term" value="F:ATP binding"/>
    <property type="evidence" value="ECO:0007669"/>
    <property type="project" value="UniProtKB-KW"/>
</dbReference>
<dbReference type="Pfam" id="PF02403">
    <property type="entry name" value="Seryl_tRNA_N"/>
    <property type="match status" value="1"/>
</dbReference>
<dbReference type="InterPro" id="IPR002314">
    <property type="entry name" value="aa-tRNA-synt_IIb"/>
</dbReference>
<dbReference type="STRING" id="1802595.A2134_00850"/>
<feature type="site" description="Important for serine binding" evidence="8">
    <location>
        <position position="370"/>
    </location>
</feature>
<keyword evidence="2 13" id="KW-0436">Ligase</keyword>
<evidence type="ECO:0000256" key="4">
    <source>
        <dbReference type="ARBA" id="ARBA00022840"/>
    </source>
</evidence>
<evidence type="ECO:0000313" key="13">
    <source>
        <dbReference type="EMBL" id="OGY26162.1"/>
    </source>
</evidence>
<evidence type="ECO:0000256" key="9">
    <source>
        <dbReference type="PIRSR" id="PIRSR001529-2"/>
    </source>
</evidence>
<keyword evidence="6" id="KW-0030">Aminoacyl-tRNA synthetase</keyword>
<keyword evidence="3" id="KW-0547">Nucleotide-binding</keyword>
<gene>
    <name evidence="13" type="ORF">A2134_00850</name>
</gene>
<dbReference type="PANTHER" id="PTHR11778">
    <property type="entry name" value="SERYL-TRNA SYNTHETASE"/>
    <property type="match status" value="1"/>
</dbReference>
<dbReference type="Gene3D" id="3.30.930.10">
    <property type="entry name" value="Bira Bifunctional Protein, Domain 2"/>
    <property type="match status" value="1"/>
</dbReference>
<keyword evidence="4 9" id="KW-0067">ATP-binding</keyword>
<feature type="binding site" evidence="8">
    <location>
        <position position="272"/>
    </location>
    <ligand>
        <name>L-serine</name>
        <dbReference type="ChEBI" id="CHEBI:33384"/>
    </ligand>
</feature>
<dbReference type="Gene3D" id="1.10.287.40">
    <property type="entry name" value="Serine-tRNA synthetase, tRNA binding domain"/>
    <property type="match status" value="1"/>
</dbReference>
<dbReference type="InterPro" id="IPR015866">
    <property type="entry name" value="Ser-tRNA-synth_1_N"/>
</dbReference>
<dbReference type="InterPro" id="IPR042103">
    <property type="entry name" value="SerRS_1_N_sf"/>
</dbReference>
<feature type="binding site" evidence="9">
    <location>
        <begin position="265"/>
        <end position="268"/>
    </location>
    <ligand>
        <name>ATP</name>
        <dbReference type="ChEBI" id="CHEBI:30616"/>
    </ligand>
</feature>
<keyword evidence="5" id="KW-0648">Protein biosynthesis</keyword>
<dbReference type="GO" id="GO:0004828">
    <property type="term" value="F:serine-tRNA ligase activity"/>
    <property type="evidence" value="ECO:0007669"/>
    <property type="project" value="UniProtKB-UniRule"/>
</dbReference>
<dbReference type="Proteomes" id="UP000178162">
    <property type="component" value="Unassembled WGS sequence"/>
</dbReference>
<feature type="compositionally biased region" description="Basic and acidic residues" evidence="11">
    <location>
        <begin position="103"/>
        <end position="116"/>
    </location>
</feature>
<evidence type="ECO:0000259" key="12">
    <source>
        <dbReference type="PROSITE" id="PS50862"/>
    </source>
</evidence>
<dbReference type="InterPro" id="IPR002317">
    <property type="entry name" value="Ser-tRNA-ligase_type_1"/>
</dbReference>
<dbReference type="CDD" id="cd00770">
    <property type="entry name" value="SerRS_core"/>
    <property type="match status" value="1"/>
</dbReference>
<dbReference type="EMBL" id="MHCR01000001">
    <property type="protein sequence ID" value="OGY26162.1"/>
    <property type="molecule type" value="Genomic_DNA"/>
</dbReference>
<dbReference type="GO" id="GO:0005737">
    <property type="term" value="C:cytoplasm"/>
    <property type="evidence" value="ECO:0007669"/>
    <property type="project" value="UniProtKB-UniRule"/>
</dbReference>
<protein>
    <recommendedName>
        <fullName evidence="1 7">Serine--tRNA ligase</fullName>
        <ecNumber evidence="1 7">6.1.1.11</ecNumber>
    </recommendedName>
</protein>
<dbReference type="InterPro" id="IPR045864">
    <property type="entry name" value="aa-tRNA-synth_II/BPL/LPL"/>
</dbReference>
<dbReference type="SUPFAM" id="SSF46589">
    <property type="entry name" value="tRNA-binding arm"/>
    <property type="match status" value="1"/>
</dbReference>
<accession>A0A1G1WEN3</accession>
<dbReference type="InterPro" id="IPR006195">
    <property type="entry name" value="aa-tRNA-synth_II"/>
</dbReference>
<feature type="coiled-coil region" evidence="10">
    <location>
        <begin position="30"/>
        <end position="90"/>
    </location>
</feature>
<feature type="binding site" evidence="9">
    <location>
        <begin position="249"/>
        <end position="251"/>
    </location>
    <ligand>
        <name>ATP</name>
        <dbReference type="ChEBI" id="CHEBI:30616"/>
    </ligand>
</feature>
<keyword evidence="10" id="KW-0175">Coiled coil</keyword>
<dbReference type="PROSITE" id="PS50862">
    <property type="entry name" value="AA_TRNA_LIGASE_II"/>
    <property type="match status" value="1"/>
</dbReference>
<feature type="binding site" evidence="8">
    <location>
        <position position="218"/>
    </location>
    <ligand>
        <name>L-serine</name>
        <dbReference type="ChEBI" id="CHEBI:33384"/>
    </ligand>
</feature>
<dbReference type="PRINTS" id="PR00981">
    <property type="entry name" value="TRNASYNTHSER"/>
</dbReference>
<dbReference type="PIRSF" id="PIRSF001529">
    <property type="entry name" value="Ser-tRNA-synth_IIa"/>
    <property type="match status" value="1"/>
</dbReference>
<evidence type="ECO:0000256" key="11">
    <source>
        <dbReference type="SAM" id="MobiDB-lite"/>
    </source>
</evidence>
<feature type="region of interest" description="Disordered" evidence="11">
    <location>
        <begin position="97"/>
        <end position="116"/>
    </location>
</feature>
<comment type="caution">
    <text evidence="13">The sequence shown here is derived from an EMBL/GenBank/DDBJ whole genome shotgun (WGS) entry which is preliminary data.</text>
</comment>
<dbReference type="InterPro" id="IPR033729">
    <property type="entry name" value="SerRS_core"/>
</dbReference>
<evidence type="ECO:0000256" key="8">
    <source>
        <dbReference type="PIRSR" id="PIRSR001529-1"/>
    </source>
</evidence>
<evidence type="ECO:0000256" key="3">
    <source>
        <dbReference type="ARBA" id="ARBA00022741"/>
    </source>
</evidence>
<dbReference type="InterPro" id="IPR010978">
    <property type="entry name" value="tRNA-bd_arm"/>
</dbReference>
<dbReference type="GO" id="GO:0006434">
    <property type="term" value="P:seryl-tRNA aminoacylation"/>
    <property type="evidence" value="ECO:0007669"/>
    <property type="project" value="UniProtKB-UniRule"/>
</dbReference>
<dbReference type="AlphaFoldDB" id="A0A1G1WEN3"/>
<evidence type="ECO:0000256" key="10">
    <source>
        <dbReference type="SAM" id="Coils"/>
    </source>
</evidence>